<proteinExistence type="predicted"/>
<reference evidence="1 2" key="1">
    <citation type="submission" date="2024-08" db="EMBL/GenBank/DDBJ databases">
        <authorList>
            <person name="Cucini C."/>
            <person name="Frati F."/>
        </authorList>
    </citation>
    <scope>NUCLEOTIDE SEQUENCE [LARGE SCALE GENOMIC DNA]</scope>
</reference>
<accession>A0ABP1QSG3</accession>
<gene>
    <name evidence="1" type="ORF">ODALV1_LOCUS14627</name>
</gene>
<sequence length="126" mass="14424">MNKVRKPQPSIALIVSISILVTSLIHLSESQLIVNNNDGRSDLVMRNYYVDEPYVRPVFADIVGGDRHIYSYIFNSSLLEQWPAVHLQFYAETEKVQGSEANETNDPLLVTATWLQYARGKFLFTF</sequence>
<name>A0ABP1QSG3_9HEXA</name>
<comment type="caution">
    <text evidence="1">The sequence shown here is derived from an EMBL/GenBank/DDBJ whole genome shotgun (WGS) entry which is preliminary data.</text>
</comment>
<dbReference type="Proteomes" id="UP001642540">
    <property type="component" value="Unassembled WGS sequence"/>
</dbReference>
<keyword evidence="2" id="KW-1185">Reference proteome</keyword>
<evidence type="ECO:0000313" key="1">
    <source>
        <dbReference type="EMBL" id="CAL8110993.1"/>
    </source>
</evidence>
<dbReference type="EMBL" id="CAXLJM020000046">
    <property type="protein sequence ID" value="CAL8110993.1"/>
    <property type="molecule type" value="Genomic_DNA"/>
</dbReference>
<organism evidence="1 2">
    <name type="scientific">Orchesella dallaii</name>
    <dbReference type="NCBI Taxonomy" id="48710"/>
    <lineage>
        <taxon>Eukaryota</taxon>
        <taxon>Metazoa</taxon>
        <taxon>Ecdysozoa</taxon>
        <taxon>Arthropoda</taxon>
        <taxon>Hexapoda</taxon>
        <taxon>Collembola</taxon>
        <taxon>Entomobryomorpha</taxon>
        <taxon>Entomobryoidea</taxon>
        <taxon>Orchesellidae</taxon>
        <taxon>Orchesellinae</taxon>
        <taxon>Orchesella</taxon>
    </lineage>
</organism>
<protein>
    <submittedName>
        <fullName evidence="1">Uncharacterized protein</fullName>
    </submittedName>
</protein>
<evidence type="ECO:0000313" key="2">
    <source>
        <dbReference type="Proteomes" id="UP001642540"/>
    </source>
</evidence>